<dbReference type="GeneID" id="67154211"/>
<dbReference type="PANTHER" id="PTHR39937">
    <property type="entry name" value="ATP SYNTHASE PROTEIN 8"/>
    <property type="match status" value="1"/>
</dbReference>
<dbReference type="EMBL" id="MW342758">
    <property type="protein sequence ID" value="QQW50122.1"/>
    <property type="molecule type" value="Genomic_DNA"/>
</dbReference>
<reference evidence="16" key="1">
    <citation type="submission" date="2020-12" db="EMBL/GenBank/DDBJ databases">
        <authorList>
            <person name="Ren C."/>
            <person name="Liu Y."/>
        </authorList>
    </citation>
    <scope>NUCLEOTIDE SEQUENCE</scope>
</reference>
<evidence type="ECO:0000256" key="10">
    <source>
        <dbReference type="ARBA" id="ARBA00023136"/>
    </source>
</evidence>
<dbReference type="AlphaFoldDB" id="A0A7U0KRR2"/>
<comment type="subunit">
    <text evidence="13">Component of the ATP synthase complex composed at least of ATP5F1A/subunit alpha, ATP5F1B/subunit beta, ATP5MC1/subunit c (homooctomer), MT-ATP6/subunit a, MT-ATP8/subunit 8, ATP5ME/subunit e, ATP5MF/subunit f, ATP5MG/subunit g, ATP5MK/subunit k, ATP5MJ/subunit j, ATP5F1C/subunit gamma, ATP5F1D/subunit delta, ATP5F1E/subunit epsilon, ATP5PF/subunit F6, ATP5PB/subunit b, ATP5PD/subunit d, ATP5PO/subunit OSCP. ATP synthase complex consists of a soluble F(1) head domain (subunits alpha(3) and beta(3)) - the catalytic core - and a membrane F(0) domain - the membrane proton channel (subunits c, a, 8, e, f, g, k and j). These two domains are linked by a central stalk (subunits gamma, delta, and epsilon) rotating inside the F1 region and a stationary peripheral stalk (subunits F6, b, d, and OSCP).</text>
</comment>
<dbReference type="PANTHER" id="PTHR39937:SF1">
    <property type="entry name" value="ATP SYNTHASE PROTEIN 8"/>
    <property type="match status" value="1"/>
</dbReference>
<keyword evidence="4 14" id="KW-0138">CF(0)</keyword>
<evidence type="ECO:0000256" key="13">
    <source>
        <dbReference type="ARBA" id="ARBA00064647"/>
    </source>
</evidence>
<accession>A0A7U0KRR2</accession>
<keyword evidence="6 14" id="KW-0375">Hydrogen ion transport</keyword>
<keyword evidence="5 14" id="KW-0812">Transmembrane</keyword>
<keyword evidence="8 14" id="KW-0406">Ion transport</keyword>
<dbReference type="InterPro" id="IPR050635">
    <property type="entry name" value="ATPase_protein_8"/>
</dbReference>
<geneLocation type="mitochondrion" evidence="16"/>
<dbReference type="RefSeq" id="YP_010152693.1">
    <property type="nucleotide sequence ID" value="NC_057167.1"/>
</dbReference>
<evidence type="ECO:0000256" key="9">
    <source>
        <dbReference type="ARBA" id="ARBA00023128"/>
    </source>
</evidence>
<dbReference type="GO" id="GO:0015078">
    <property type="term" value="F:proton transmembrane transporter activity"/>
    <property type="evidence" value="ECO:0007669"/>
    <property type="project" value="InterPro"/>
</dbReference>
<evidence type="ECO:0000256" key="3">
    <source>
        <dbReference type="ARBA" id="ARBA00022448"/>
    </source>
</evidence>
<dbReference type="GO" id="GO:0031966">
    <property type="term" value="C:mitochondrial membrane"/>
    <property type="evidence" value="ECO:0007669"/>
    <property type="project" value="UniProtKB-SubCell"/>
</dbReference>
<keyword evidence="7 15" id="KW-1133">Transmembrane helix</keyword>
<evidence type="ECO:0000256" key="12">
    <source>
        <dbReference type="ARBA" id="ARBA00053067"/>
    </source>
</evidence>
<proteinExistence type="inferred from homology"/>
<evidence type="ECO:0000256" key="7">
    <source>
        <dbReference type="ARBA" id="ARBA00022989"/>
    </source>
</evidence>
<comment type="similarity">
    <text evidence="2 14">Belongs to the ATPase protein 8 family.</text>
</comment>
<dbReference type="GO" id="GO:0045259">
    <property type="term" value="C:proton-transporting ATP synthase complex"/>
    <property type="evidence" value="ECO:0007669"/>
    <property type="project" value="UniProtKB-KW"/>
</dbReference>
<organism evidence="16">
    <name type="scientific">Inpaichthys kerri</name>
    <name type="common">royal tetra</name>
    <dbReference type="NCBI Taxonomy" id="304042"/>
    <lineage>
        <taxon>Eukaryota</taxon>
        <taxon>Metazoa</taxon>
        <taxon>Chordata</taxon>
        <taxon>Craniata</taxon>
        <taxon>Vertebrata</taxon>
        <taxon>Euteleostomi</taxon>
        <taxon>Actinopterygii</taxon>
        <taxon>Neopterygii</taxon>
        <taxon>Teleostei</taxon>
        <taxon>Ostariophysi</taxon>
        <taxon>Characiformes</taxon>
        <taxon>Characoidei</taxon>
        <taxon>Acestrorhamphidae</taxon>
        <taxon>Thayeriinae</taxon>
        <taxon>Inpaichthys</taxon>
    </lineage>
</organism>
<dbReference type="CTD" id="4509"/>
<evidence type="ECO:0000256" key="1">
    <source>
        <dbReference type="ARBA" id="ARBA00004304"/>
    </source>
</evidence>
<name>A0A7U0KRR2_9TELE</name>
<comment type="subcellular location">
    <subcellularLocation>
        <location evidence="1 14">Mitochondrion membrane</location>
        <topology evidence="1 14">Single-pass membrane protein</topology>
    </subcellularLocation>
</comment>
<dbReference type="Pfam" id="PF00895">
    <property type="entry name" value="ATP-synt_8"/>
    <property type="match status" value="1"/>
</dbReference>
<evidence type="ECO:0000256" key="15">
    <source>
        <dbReference type="SAM" id="Phobius"/>
    </source>
</evidence>
<gene>
    <name evidence="16" type="primary">ATP8</name>
</gene>
<feature type="transmembrane region" description="Helical" evidence="15">
    <location>
        <begin position="6"/>
        <end position="24"/>
    </location>
</feature>
<evidence type="ECO:0000256" key="11">
    <source>
        <dbReference type="ARBA" id="ARBA00023310"/>
    </source>
</evidence>
<evidence type="ECO:0000256" key="4">
    <source>
        <dbReference type="ARBA" id="ARBA00022547"/>
    </source>
</evidence>
<evidence type="ECO:0000313" key="16">
    <source>
        <dbReference type="EMBL" id="QQW50122.1"/>
    </source>
</evidence>
<keyword evidence="3 14" id="KW-0813">Transport</keyword>
<evidence type="ECO:0000256" key="8">
    <source>
        <dbReference type="ARBA" id="ARBA00023065"/>
    </source>
</evidence>
<evidence type="ECO:0000256" key="5">
    <source>
        <dbReference type="ARBA" id="ARBA00022692"/>
    </source>
</evidence>
<dbReference type="InterPro" id="IPR001421">
    <property type="entry name" value="ATP8_metazoa"/>
</dbReference>
<keyword evidence="10 15" id="KW-0472">Membrane</keyword>
<keyword evidence="11" id="KW-0066">ATP synthesis</keyword>
<keyword evidence="9 14" id="KW-0496">Mitochondrion</keyword>
<evidence type="ECO:0000256" key="2">
    <source>
        <dbReference type="ARBA" id="ARBA00008892"/>
    </source>
</evidence>
<dbReference type="GO" id="GO:0015986">
    <property type="term" value="P:proton motive force-driven ATP synthesis"/>
    <property type="evidence" value="ECO:0007669"/>
    <property type="project" value="InterPro"/>
</dbReference>
<protein>
    <recommendedName>
        <fullName evidence="14">ATP synthase complex subunit 8</fullName>
    </recommendedName>
</protein>
<sequence length="55" mass="6578">MPQLLPNPWFYVLLTSWLIFLIFIPSKIMKHYFSNEPEAVSSLKPGVEAWSWTWH</sequence>
<evidence type="ECO:0000256" key="6">
    <source>
        <dbReference type="ARBA" id="ARBA00022781"/>
    </source>
</evidence>
<comment type="function">
    <text evidence="12">Subunit 8, of the mitochondrial membrane ATP synthase complex (F(1)F(0) ATP synthase or Complex V) that produces ATP from ADP in the presence of a proton gradient across the membrane which is generated by electron transport complexes of the respiratory chain. ATP synthase complex consist of a soluble F(1) head domain - the catalytic core - and a membrane F(1) domain - the membrane proton channel. These two domains are linked by a central stalk rotating inside the F(1) region and a stationary peripheral stalk. During catalysis, ATP synthesis in the catalytic domain of F(1) is coupled via a rotary mechanism of the central stalk subunits to proton translocation. In vivo, can only synthesize ATP although its ATP hydrolase activity can be activated artificially in vitro. Part of the complex F(0) domain.</text>
</comment>
<evidence type="ECO:0000256" key="14">
    <source>
        <dbReference type="RuleBase" id="RU003661"/>
    </source>
</evidence>